<dbReference type="Proteomes" id="UP000711995">
    <property type="component" value="Unassembled WGS sequence"/>
</dbReference>
<proteinExistence type="inferred from homology"/>
<reference evidence="8 9" key="1">
    <citation type="submission" date="2020-03" db="EMBL/GenBank/DDBJ databases">
        <title>Spirochaetal bacteria isolated from arthropods constitute a novel genus Entomospira genus novum within the order Spirochaetales.</title>
        <authorList>
            <person name="Grana-Miraglia L."/>
            <person name="Sikutova S."/>
            <person name="Fingerle V."/>
            <person name="Sing A."/>
            <person name="Castillo-Ramirez S."/>
            <person name="Margos G."/>
            <person name="Rudolf I."/>
        </authorList>
    </citation>
    <scope>NUCLEOTIDE SEQUENCE [LARGE SCALE GENOMIC DNA]</scope>
    <source>
        <strain evidence="8 9">BR193</strain>
    </source>
</reference>
<keyword evidence="4" id="KW-0808">Transferase</keyword>
<dbReference type="InterPro" id="IPR001267">
    <property type="entry name" value="Thymidine_kinase"/>
</dbReference>
<organism evidence="8 9">
    <name type="scientific">Entomospira entomophila</name>
    <dbReference type="NCBI Taxonomy" id="2719988"/>
    <lineage>
        <taxon>Bacteria</taxon>
        <taxon>Pseudomonadati</taxon>
        <taxon>Spirochaetota</taxon>
        <taxon>Spirochaetia</taxon>
        <taxon>Spirochaetales</taxon>
        <taxon>Spirochaetaceae</taxon>
        <taxon>Entomospira</taxon>
    </lineage>
</organism>
<dbReference type="GO" id="GO:0004797">
    <property type="term" value="F:thymidine kinase activity"/>
    <property type="evidence" value="ECO:0007669"/>
    <property type="project" value="UniProtKB-EC"/>
</dbReference>
<evidence type="ECO:0000256" key="3">
    <source>
        <dbReference type="ARBA" id="ARBA00022634"/>
    </source>
</evidence>
<dbReference type="EMBL" id="JAATLJ010000003">
    <property type="protein sequence ID" value="NIZ41467.1"/>
    <property type="molecule type" value="Genomic_DNA"/>
</dbReference>
<dbReference type="Pfam" id="PF00265">
    <property type="entry name" value="TK"/>
    <property type="match status" value="1"/>
</dbReference>
<evidence type="ECO:0000256" key="4">
    <source>
        <dbReference type="ARBA" id="ARBA00022679"/>
    </source>
</evidence>
<evidence type="ECO:0000256" key="7">
    <source>
        <dbReference type="ARBA" id="ARBA00022840"/>
    </source>
</evidence>
<accession>A0A968GBG1</accession>
<protein>
    <recommendedName>
        <fullName evidence="2">thymidine kinase</fullName>
        <ecNumber evidence="2">2.7.1.21</ecNumber>
    </recommendedName>
</protein>
<dbReference type="RefSeq" id="WP_167701088.1">
    <property type="nucleotide sequence ID" value="NZ_CP118176.1"/>
</dbReference>
<keyword evidence="9" id="KW-1185">Reference proteome</keyword>
<evidence type="ECO:0000313" key="8">
    <source>
        <dbReference type="EMBL" id="NIZ41467.1"/>
    </source>
</evidence>
<name>A0A968GBG1_9SPIO</name>
<comment type="caution">
    <text evidence="8">The sequence shown here is derived from an EMBL/GenBank/DDBJ whole genome shotgun (WGS) entry which is preliminary data.</text>
</comment>
<dbReference type="GO" id="GO:0071897">
    <property type="term" value="P:DNA biosynthetic process"/>
    <property type="evidence" value="ECO:0007669"/>
    <property type="project" value="UniProtKB-KW"/>
</dbReference>
<keyword evidence="7" id="KW-0067">ATP-binding</keyword>
<keyword evidence="6" id="KW-0418">Kinase</keyword>
<dbReference type="InterPro" id="IPR027417">
    <property type="entry name" value="P-loop_NTPase"/>
</dbReference>
<evidence type="ECO:0000256" key="6">
    <source>
        <dbReference type="ARBA" id="ARBA00022777"/>
    </source>
</evidence>
<comment type="similarity">
    <text evidence="1">Belongs to the thymidine kinase family.</text>
</comment>
<dbReference type="AlphaFoldDB" id="A0A968GBG1"/>
<dbReference type="Gene3D" id="3.40.50.300">
    <property type="entry name" value="P-loop containing nucleotide triphosphate hydrolases"/>
    <property type="match status" value="1"/>
</dbReference>
<evidence type="ECO:0000256" key="5">
    <source>
        <dbReference type="ARBA" id="ARBA00022741"/>
    </source>
</evidence>
<keyword evidence="3" id="KW-0237">DNA synthesis</keyword>
<dbReference type="SUPFAM" id="SSF52540">
    <property type="entry name" value="P-loop containing nucleoside triphosphate hydrolases"/>
    <property type="match status" value="1"/>
</dbReference>
<keyword evidence="5" id="KW-0547">Nucleotide-binding</keyword>
<evidence type="ECO:0000313" key="9">
    <source>
        <dbReference type="Proteomes" id="UP000711995"/>
    </source>
</evidence>
<dbReference type="EC" id="2.7.1.21" evidence="2"/>
<dbReference type="GO" id="GO:0005524">
    <property type="term" value="F:ATP binding"/>
    <property type="evidence" value="ECO:0007669"/>
    <property type="project" value="UniProtKB-KW"/>
</dbReference>
<evidence type="ECO:0000256" key="1">
    <source>
        <dbReference type="ARBA" id="ARBA00007587"/>
    </source>
</evidence>
<evidence type="ECO:0000256" key="2">
    <source>
        <dbReference type="ARBA" id="ARBA00012118"/>
    </source>
</evidence>
<gene>
    <name evidence="8" type="ORF">HCT14_08095</name>
</gene>
<sequence length="199" mass="22509">MALLHYYMGSMYAGKSTSAVQALLAATTYEQRIISSPSWQSRGYLSRNHSKDDIPSDIQIVANLQELTAYDLYMPIKTLLVIDEVQFCPDADLDPILNLAQQLDHLDLIISGLQVGQHAQPFHNGSKLAKLFEGKITRLYAPCAICNSEKGLVAIRKWLINDHIRDEYSLLCRECFDKFFHYGRVGLPIPDPTHVEEDL</sequence>